<accession>A0ABV3DJ53</accession>
<dbReference type="RefSeq" id="WP_358355797.1">
    <property type="nucleotide sequence ID" value="NZ_JBEZFP010000050.1"/>
</dbReference>
<protein>
    <submittedName>
        <fullName evidence="2">FAD/NAD(P)-binding protein</fullName>
    </submittedName>
</protein>
<gene>
    <name evidence="2" type="ORF">AB0C36_19965</name>
</gene>
<dbReference type="EMBL" id="JBEZFP010000050">
    <property type="protein sequence ID" value="MEU8135783.1"/>
    <property type="molecule type" value="Genomic_DNA"/>
</dbReference>
<dbReference type="InterPro" id="IPR036188">
    <property type="entry name" value="FAD/NAD-bd_sf"/>
</dbReference>
<evidence type="ECO:0000313" key="2">
    <source>
        <dbReference type="EMBL" id="MEU8135783.1"/>
    </source>
</evidence>
<evidence type="ECO:0000313" key="3">
    <source>
        <dbReference type="Proteomes" id="UP001551482"/>
    </source>
</evidence>
<dbReference type="Proteomes" id="UP001551482">
    <property type="component" value="Unassembled WGS sequence"/>
</dbReference>
<dbReference type="PANTHER" id="PTHR40254:SF1">
    <property type="entry name" value="BLR0577 PROTEIN"/>
    <property type="match status" value="1"/>
</dbReference>
<organism evidence="2 3">
    <name type="scientific">Streptodolium elevatio</name>
    <dbReference type="NCBI Taxonomy" id="3157996"/>
    <lineage>
        <taxon>Bacteria</taxon>
        <taxon>Bacillati</taxon>
        <taxon>Actinomycetota</taxon>
        <taxon>Actinomycetes</taxon>
        <taxon>Kitasatosporales</taxon>
        <taxon>Streptomycetaceae</taxon>
        <taxon>Streptodolium</taxon>
    </lineage>
</organism>
<dbReference type="InterPro" id="IPR052189">
    <property type="entry name" value="L-asp_N-monooxygenase_NS-form"/>
</dbReference>
<feature type="domain" description="FAD-dependent urate hydroxylase HpyO/Asp monooxygenase CreE-like FAD/NAD(P)-binding" evidence="1">
    <location>
        <begin position="26"/>
        <end position="211"/>
    </location>
</feature>
<dbReference type="PANTHER" id="PTHR40254">
    <property type="entry name" value="BLR0577 PROTEIN"/>
    <property type="match status" value="1"/>
</dbReference>
<dbReference type="InterPro" id="IPR038732">
    <property type="entry name" value="HpyO/CreE_NAD-binding"/>
</dbReference>
<sequence length="673" mass="72503">MHLRFRRTPEVLLADVPPVRAPLSVAVIGCGPGGTSLLERLCANAPDLLAEDRQLHVHVVDPHPPGGGRIWRREQSSLLWTNSFASDITVFTDETSTCAGPVRPGPSLWEWGRDRAAEAREGRLSAELAPFAEELARLTPQWFASRPLLSAYLAWAFRRTVAAAPPNVRVAVHRSRAVDVVDVPGGPLRQRVELADGTRITVDALVLTQGHVDVGPEPEERRLSAHAAVHNLAFVPCGNEPDVSVLRPGEPVIARGMGLAFVDLMVRVTSGRGGRFVRGTDGVLHYRASGREPVLLAASRRGVPYRSKIGYRFADSRVAAAPRFLTAETLRRLPPRPGAGWELDRDIRPLVHLDMAWAHYHRLFTAHRDRTTVDWDAFSGEFARLADDFVAGSDGTRALPPTRATSSLVARTVPDPADRFDHVLLDRPLAGRRFGDFAALDDAIRAHVAADIARRADARFSPDLAAQQALGAAYSTIGRLAAAGELSERSRREDMPGFHGFFSYLSSGPPRPRLEELLALSRAGVVRFLGEDVAVAADADGFTAQGASVAAPVRTRALVESRLPLPSPARARDPLLRALYARGEAADEILAGRPSGRVRTLPGEQRLVAADGTAHPARFAVGPGVTGGVTVHGFAKPGHDAQALLVSDALARTVLTSLVRRGEASTDPVRVAV</sequence>
<proteinExistence type="predicted"/>
<evidence type="ECO:0000259" key="1">
    <source>
        <dbReference type="Pfam" id="PF13454"/>
    </source>
</evidence>
<reference evidence="2 3" key="1">
    <citation type="submission" date="2024-06" db="EMBL/GenBank/DDBJ databases">
        <title>The Natural Products Discovery Center: Release of the First 8490 Sequenced Strains for Exploring Actinobacteria Biosynthetic Diversity.</title>
        <authorList>
            <person name="Kalkreuter E."/>
            <person name="Kautsar S.A."/>
            <person name="Yang D."/>
            <person name="Bader C.D."/>
            <person name="Teijaro C.N."/>
            <person name="Fluegel L."/>
            <person name="Davis C.M."/>
            <person name="Simpson J.R."/>
            <person name="Lauterbach L."/>
            <person name="Steele A.D."/>
            <person name="Gui C."/>
            <person name="Meng S."/>
            <person name="Li G."/>
            <person name="Viehrig K."/>
            <person name="Ye F."/>
            <person name="Su P."/>
            <person name="Kiefer A.F."/>
            <person name="Nichols A."/>
            <person name="Cepeda A.J."/>
            <person name="Yan W."/>
            <person name="Fan B."/>
            <person name="Jiang Y."/>
            <person name="Adhikari A."/>
            <person name="Zheng C.-J."/>
            <person name="Schuster L."/>
            <person name="Cowan T.M."/>
            <person name="Smanski M.J."/>
            <person name="Chevrette M.G."/>
            <person name="De Carvalho L.P.S."/>
            <person name="Shen B."/>
        </authorList>
    </citation>
    <scope>NUCLEOTIDE SEQUENCE [LARGE SCALE GENOMIC DNA]</scope>
    <source>
        <strain evidence="2 3">NPDC048946</strain>
    </source>
</reference>
<comment type="caution">
    <text evidence="2">The sequence shown here is derived from an EMBL/GenBank/DDBJ whole genome shotgun (WGS) entry which is preliminary data.</text>
</comment>
<dbReference type="SUPFAM" id="SSF51905">
    <property type="entry name" value="FAD/NAD(P)-binding domain"/>
    <property type="match status" value="1"/>
</dbReference>
<name>A0ABV3DJ53_9ACTN</name>
<keyword evidence="3" id="KW-1185">Reference proteome</keyword>
<dbReference type="Pfam" id="PF13454">
    <property type="entry name" value="NAD_binding_9"/>
    <property type="match status" value="1"/>
</dbReference>